<accession>A0AAV5IAC4</accession>
<keyword evidence="2" id="KW-1185">Reference proteome</keyword>
<sequence>MVNLIPFGKTFQIGYWTCITLYFTVKYPKQKQYDALVWISCPPDEEDSKTISSPKPQGHGELFFVPRFLFYFTNPGSMMH</sequence>
<evidence type="ECO:0000313" key="1">
    <source>
        <dbReference type="EMBL" id="GKU98088.1"/>
    </source>
</evidence>
<comment type="caution">
    <text evidence="1">The sequence shown here is derived from an EMBL/GenBank/DDBJ whole genome shotgun (WGS) entry which is preliminary data.</text>
</comment>
<name>A0AAV5IAC4_9ROSI</name>
<dbReference type="Proteomes" id="UP001054252">
    <property type="component" value="Unassembled WGS sequence"/>
</dbReference>
<evidence type="ECO:0000313" key="2">
    <source>
        <dbReference type="Proteomes" id="UP001054252"/>
    </source>
</evidence>
<reference evidence="1 2" key="1">
    <citation type="journal article" date="2021" name="Commun. Biol.">
        <title>The genome of Shorea leprosula (Dipterocarpaceae) highlights the ecological relevance of drought in aseasonal tropical rainforests.</title>
        <authorList>
            <person name="Ng K.K.S."/>
            <person name="Kobayashi M.J."/>
            <person name="Fawcett J.A."/>
            <person name="Hatakeyama M."/>
            <person name="Paape T."/>
            <person name="Ng C.H."/>
            <person name="Ang C.C."/>
            <person name="Tnah L.H."/>
            <person name="Lee C.T."/>
            <person name="Nishiyama T."/>
            <person name="Sese J."/>
            <person name="O'Brien M.J."/>
            <person name="Copetti D."/>
            <person name="Mohd Noor M.I."/>
            <person name="Ong R.C."/>
            <person name="Putra M."/>
            <person name="Sireger I.Z."/>
            <person name="Indrioko S."/>
            <person name="Kosugi Y."/>
            <person name="Izuno A."/>
            <person name="Isagi Y."/>
            <person name="Lee S.L."/>
            <person name="Shimizu K.K."/>
        </authorList>
    </citation>
    <scope>NUCLEOTIDE SEQUENCE [LARGE SCALE GENOMIC DNA]</scope>
    <source>
        <strain evidence="1">214</strain>
    </source>
</reference>
<organism evidence="1 2">
    <name type="scientific">Rubroshorea leprosula</name>
    <dbReference type="NCBI Taxonomy" id="152421"/>
    <lineage>
        <taxon>Eukaryota</taxon>
        <taxon>Viridiplantae</taxon>
        <taxon>Streptophyta</taxon>
        <taxon>Embryophyta</taxon>
        <taxon>Tracheophyta</taxon>
        <taxon>Spermatophyta</taxon>
        <taxon>Magnoliopsida</taxon>
        <taxon>eudicotyledons</taxon>
        <taxon>Gunneridae</taxon>
        <taxon>Pentapetalae</taxon>
        <taxon>rosids</taxon>
        <taxon>malvids</taxon>
        <taxon>Malvales</taxon>
        <taxon>Dipterocarpaceae</taxon>
        <taxon>Rubroshorea</taxon>
    </lineage>
</organism>
<proteinExistence type="predicted"/>
<dbReference type="EMBL" id="BPVZ01000012">
    <property type="protein sequence ID" value="GKU98088.1"/>
    <property type="molecule type" value="Genomic_DNA"/>
</dbReference>
<protein>
    <submittedName>
        <fullName evidence="1">Uncharacterized protein</fullName>
    </submittedName>
</protein>
<gene>
    <name evidence="1" type="ORF">SLEP1_g11136</name>
</gene>
<dbReference type="AlphaFoldDB" id="A0AAV5IAC4"/>